<dbReference type="AlphaFoldDB" id="A0A8E2APN1"/>
<dbReference type="SUPFAM" id="SSF53335">
    <property type="entry name" value="S-adenosyl-L-methionine-dependent methyltransferases"/>
    <property type="match status" value="1"/>
</dbReference>
<accession>A0A8E2APN1</accession>
<dbReference type="InterPro" id="IPR029063">
    <property type="entry name" value="SAM-dependent_MTases_sf"/>
</dbReference>
<reference evidence="5 6" key="1">
    <citation type="submission" date="2016-07" db="EMBL/GenBank/DDBJ databases">
        <title>Draft genome of the white-rot fungus Obba rivulosa 3A-2.</title>
        <authorList>
            <consortium name="DOE Joint Genome Institute"/>
            <person name="Miettinen O."/>
            <person name="Riley R."/>
            <person name="Acob R."/>
            <person name="Barry K."/>
            <person name="Cullen D."/>
            <person name="De Vries R."/>
            <person name="Hainaut M."/>
            <person name="Hatakka A."/>
            <person name="Henrissat B."/>
            <person name="Hilden K."/>
            <person name="Kuo R."/>
            <person name="Labutti K."/>
            <person name="Lipzen A."/>
            <person name="Makela M.R."/>
            <person name="Sandor L."/>
            <person name="Spatafora J.W."/>
            <person name="Grigoriev I.V."/>
            <person name="Hibbett D.S."/>
        </authorList>
    </citation>
    <scope>NUCLEOTIDE SEQUENCE [LARGE SCALE GENOMIC DNA]</scope>
    <source>
        <strain evidence="5 6">3A-2</strain>
    </source>
</reference>
<dbReference type="Pfam" id="PF08241">
    <property type="entry name" value="Methyltransf_11"/>
    <property type="match status" value="1"/>
</dbReference>
<name>A0A8E2APN1_9APHY</name>
<dbReference type="GO" id="GO:0032259">
    <property type="term" value="P:methylation"/>
    <property type="evidence" value="ECO:0007669"/>
    <property type="project" value="UniProtKB-KW"/>
</dbReference>
<dbReference type="OrthoDB" id="10027013at2759"/>
<evidence type="ECO:0000256" key="3">
    <source>
        <dbReference type="ARBA" id="ARBA00022679"/>
    </source>
</evidence>
<evidence type="ECO:0000256" key="1">
    <source>
        <dbReference type="ARBA" id="ARBA00008361"/>
    </source>
</evidence>
<keyword evidence="6" id="KW-1185">Reference proteome</keyword>
<evidence type="ECO:0000313" key="5">
    <source>
        <dbReference type="EMBL" id="OCH88058.1"/>
    </source>
</evidence>
<dbReference type="EMBL" id="KV722463">
    <property type="protein sequence ID" value="OCH88058.1"/>
    <property type="molecule type" value="Genomic_DNA"/>
</dbReference>
<dbReference type="InterPro" id="IPR051052">
    <property type="entry name" value="Diverse_substrate_MTase"/>
</dbReference>
<dbReference type="GO" id="GO:0008757">
    <property type="term" value="F:S-adenosylmethionine-dependent methyltransferase activity"/>
    <property type="evidence" value="ECO:0007669"/>
    <property type="project" value="InterPro"/>
</dbReference>
<dbReference type="InterPro" id="IPR013216">
    <property type="entry name" value="Methyltransf_11"/>
</dbReference>
<dbReference type="PANTHER" id="PTHR44942">
    <property type="entry name" value="METHYLTRANSF_11 DOMAIN-CONTAINING PROTEIN"/>
    <property type="match status" value="1"/>
</dbReference>
<dbReference type="Gene3D" id="3.40.50.150">
    <property type="entry name" value="Vaccinia Virus protein VP39"/>
    <property type="match status" value="1"/>
</dbReference>
<comment type="similarity">
    <text evidence="1">Belongs to the methyltransferase superfamily.</text>
</comment>
<evidence type="ECO:0000313" key="6">
    <source>
        <dbReference type="Proteomes" id="UP000250043"/>
    </source>
</evidence>
<dbReference type="Proteomes" id="UP000250043">
    <property type="component" value="Unassembled WGS sequence"/>
</dbReference>
<keyword evidence="2 5" id="KW-0489">Methyltransferase</keyword>
<evidence type="ECO:0000259" key="4">
    <source>
        <dbReference type="Pfam" id="PF08241"/>
    </source>
</evidence>
<keyword evidence="3 5" id="KW-0808">Transferase</keyword>
<feature type="domain" description="Methyltransferase type 11" evidence="4">
    <location>
        <begin position="45"/>
        <end position="155"/>
    </location>
</feature>
<gene>
    <name evidence="5" type="ORF">OBBRIDRAFT_795594</name>
</gene>
<sequence length="334" mass="37129">MATFAKATYDAGRYAAARPTYPRQLFDFVFQYHGRTSGARWERAVDLGCGTGQATLELTPFKHIVGIDPSERMITQASQALQAHNSALNSDNSALVENTPLASRVRFVQGPAESLDFLEDGSVDLIVSAQAAHWFDWARLWPEAARVLRKGGSLAVWGYSEFRLPAVPRTTPLIRAYAQGSDPATSLGPHWERPGRTIIDEHLVAIPDPPAGFRDVERVYFTGDYYPDLPGPCPPILRKRTTWAGLLAYLRTFSSLHTFQERFPADPEKPGSGLEERFWRRLRREAKAAEGKVTVEVGSGWEEGVGEEGEGPMAGEDEEVTIEWPMAMILARRV</sequence>
<evidence type="ECO:0000256" key="2">
    <source>
        <dbReference type="ARBA" id="ARBA00022603"/>
    </source>
</evidence>
<organism evidence="5 6">
    <name type="scientific">Obba rivulosa</name>
    <dbReference type="NCBI Taxonomy" id="1052685"/>
    <lineage>
        <taxon>Eukaryota</taxon>
        <taxon>Fungi</taxon>
        <taxon>Dikarya</taxon>
        <taxon>Basidiomycota</taxon>
        <taxon>Agaricomycotina</taxon>
        <taxon>Agaricomycetes</taxon>
        <taxon>Polyporales</taxon>
        <taxon>Gelatoporiaceae</taxon>
        <taxon>Obba</taxon>
    </lineage>
</organism>
<protein>
    <submittedName>
        <fullName evidence="5">S-adenosyl-L-methionine-dependent methyltransferase</fullName>
    </submittedName>
</protein>
<proteinExistence type="inferred from homology"/>
<dbReference type="CDD" id="cd02440">
    <property type="entry name" value="AdoMet_MTases"/>
    <property type="match status" value="1"/>
</dbReference>
<dbReference type="PANTHER" id="PTHR44942:SF4">
    <property type="entry name" value="METHYLTRANSFERASE TYPE 11 DOMAIN-CONTAINING PROTEIN"/>
    <property type="match status" value="1"/>
</dbReference>